<dbReference type="Gene3D" id="3.30.420.10">
    <property type="entry name" value="Ribonuclease H-like superfamily/Ribonuclease H"/>
    <property type="match status" value="1"/>
</dbReference>
<evidence type="ECO:0000313" key="2">
    <source>
        <dbReference type="Proteomes" id="UP000261420"/>
    </source>
</evidence>
<reference evidence="1" key="1">
    <citation type="submission" date="2025-08" db="UniProtKB">
        <authorList>
            <consortium name="Ensembl"/>
        </authorList>
    </citation>
    <scope>IDENTIFICATION</scope>
</reference>
<sequence length="187" mass="21658">SGVWSLKNHCHDLMLDEWQQVCSIRLAFYICKWRFGIPLQTVKTIIRKWKKPEHTKTLLWSSYVRIGNKQQVTDKILRGKLNISLHLHSQAQSEAIAYRHKACHNWNRYVWRGKNSAYEGRNTIPTFKHGGGLLMFWGCLYASGTGALHKVEGKMNAGQYQQILKQSLLPPVQKLKNEETVDPSSRQ</sequence>
<evidence type="ECO:0000313" key="1">
    <source>
        <dbReference type="Ensembl" id="ENSSDUP00000002181.1"/>
    </source>
</evidence>
<dbReference type="InterPro" id="IPR036397">
    <property type="entry name" value="RNaseH_sf"/>
</dbReference>
<organism evidence="1 2">
    <name type="scientific">Seriola dumerili</name>
    <name type="common">Greater amberjack</name>
    <name type="synonym">Caranx dumerili</name>
    <dbReference type="NCBI Taxonomy" id="41447"/>
    <lineage>
        <taxon>Eukaryota</taxon>
        <taxon>Metazoa</taxon>
        <taxon>Chordata</taxon>
        <taxon>Craniata</taxon>
        <taxon>Vertebrata</taxon>
        <taxon>Euteleostomi</taxon>
        <taxon>Actinopterygii</taxon>
        <taxon>Neopterygii</taxon>
        <taxon>Teleostei</taxon>
        <taxon>Neoteleostei</taxon>
        <taxon>Acanthomorphata</taxon>
        <taxon>Carangaria</taxon>
        <taxon>Carangiformes</taxon>
        <taxon>Carangidae</taxon>
        <taxon>Seriola</taxon>
    </lineage>
</organism>
<accession>A0A3B4T7V0</accession>
<dbReference type="AlphaFoldDB" id="A0A3B4T7V0"/>
<dbReference type="Proteomes" id="UP000261420">
    <property type="component" value="Unplaced"/>
</dbReference>
<protein>
    <recommendedName>
        <fullName evidence="3">Transposase Tc1-like domain-containing protein</fullName>
    </recommendedName>
</protein>
<dbReference type="GeneTree" id="ENSGT01120000275309"/>
<reference evidence="1" key="2">
    <citation type="submission" date="2025-09" db="UniProtKB">
        <authorList>
            <consortium name="Ensembl"/>
        </authorList>
    </citation>
    <scope>IDENTIFICATION</scope>
</reference>
<dbReference type="STRING" id="41447.ENSSDUP00000002181"/>
<name>A0A3B4T7V0_SERDU</name>
<dbReference type="Ensembl" id="ENSSDUT00000002245.1">
    <property type="protein sequence ID" value="ENSSDUP00000002181.1"/>
    <property type="gene ID" value="ENSSDUG00000001684.1"/>
</dbReference>
<dbReference type="GO" id="GO:0003676">
    <property type="term" value="F:nucleic acid binding"/>
    <property type="evidence" value="ECO:0007669"/>
    <property type="project" value="InterPro"/>
</dbReference>
<keyword evidence="2" id="KW-1185">Reference proteome</keyword>
<proteinExistence type="predicted"/>
<evidence type="ECO:0008006" key="3">
    <source>
        <dbReference type="Google" id="ProtNLM"/>
    </source>
</evidence>